<accession>A0A2U9T5Q5</accession>
<dbReference type="GO" id="GO:0005509">
    <property type="term" value="F:calcium ion binding"/>
    <property type="evidence" value="ECO:0007669"/>
    <property type="project" value="InterPro"/>
</dbReference>
<dbReference type="SUPFAM" id="SSF47473">
    <property type="entry name" value="EF-hand"/>
    <property type="match status" value="1"/>
</dbReference>
<reference evidence="4 5" key="1">
    <citation type="submission" date="2018-05" db="EMBL/GenBank/DDBJ databases">
        <title>The complete genome of Lysobacter maris HZ9B, a marine bacterium antagonistic against terrestrial plant pathogens.</title>
        <authorList>
            <person name="Zhang X.-Q."/>
        </authorList>
    </citation>
    <scope>NUCLEOTIDE SEQUENCE [LARGE SCALE GENOMIC DNA]</scope>
    <source>
        <strain evidence="4 5">HZ9B</strain>
    </source>
</reference>
<evidence type="ECO:0000259" key="3">
    <source>
        <dbReference type="PROSITE" id="PS50222"/>
    </source>
</evidence>
<evidence type="ECO:0000256" key="2">
    <source>
        <dbReference type="SAM" id="SignalP"/>
    </source>
</evidence>
<name>A0A2U9T5Q5_9GAMM</name>
<evidence type="ECO:0000256" key="1">
    <source>
        <dbReference type="SAM" id="MobiDB-lite"/>
    </source>
</evidence>
<feature type="compositionally biased region" description="Low complexity" evidence="1">
    <location>
        <begin position="28"/>
        <end position="42"/>
    </location>
</feature>
<dbReference type="InterPro" id="IPR011992">
    <property type="entry name" value="EF-hand-dom_pair"/>
</dbReference>
<dbReference type="OrthoDB" id="6310942at2"/>
<dbReference type="Pfam" id="PF13202">
    <property type="entry name" value="EF-hand_5"/>
    <property type="match status" value="2"/>
</dbReference>
<evidence type="ECO:0000313" key="5">
    <source>
        <dbReference type="Proteomes" id="UP000249447"/>
    </source>
</evidence>
<feature type="signal peptide" evidence="2">
    <location>
        <begin position="1"/>
        <end position="26"/>
    </location>
</feature>
<dbReference type="InterPro" id="IPR018247">
    <property type="entry name" value="EF_Hand_1_Ca_BS"/>
</dbReference>
<dbReference type="Proteomes" id="UP000249447">
    <property type="component" value="Chromosome"/>
</dbReference>
<dbReference type="InterPro" id="IPR002048">
    <property type="entry name" value="EF_hand_dom"/>
</dbReference>
<keyword evidence="2" id="KW-0732">Signal</keyword>
<dbReference type="PROSITE" id="PS00018">
    <property type="entry name" value="EF_HAND_1"/>
    <property type="match status" value="1"/>
</dbReference>
<dbReference type="EMBL" id="CP029843">
    <property type="protein sequence ID" value="AWV06294.1"/>
    <property type="molecule type" value="Genomic_DNA"/>
</dbReference>
<dbReference type="AlphaFoldDB" id="A0A2U9T5Q5"/>
<feature type="region of interest" description="Disordered" evidence="1">
    <location>
        <begin position="28"/>
        <end position="54"/>
    </location>
</feature>
<dbReference type="Gene3D" id="1.10.238.10">
    <property type="entry name" value="EF-hand"/>
    <property type="match status" value="1"/>
</dbReference>
<evidence type="ECO:0000313" key="4">
    <source>
        <dbReference type="EMBL" id="AWV06294.1"/>
    </source>
</evidence>
<dbReference type="RefSeq" id="WP_111265468.1">
    <property type="nucleotide sequence ID" value="NZ_CP029843.1"/>
</dbReference>
<gene>
    <name evidence="4" type="ORF">C9I47_0571</name>
</gene>
<protein>
    <recommendedName>
        <fullName evidence="3">EF-hand domain-containing protein</fullName>
    </recommendedName>
</protein>
<dbReference type="KEGG" id="lmb:C9I47_0571"/>
<sequence length="115" mass="11932">MSKNNRKSLSIALALTAAMATPFAFAQETAPPQQADQAEAATMNSAQPAKKSWADIDLNQDGAISKDEAASVPSLSQVFDLADSDADGNLTADEYKNYVANAQGGTEPEPAGGEQ</sequence>
<proteinExistence type="predicted"/>
<feature type="chain" id="PRO_5016036376" description="EF-hand domain-containing protein" evidence="2">
    <location>
        <begin position="27"/>
        <end position="115"/>
    </location>
</feature>
<feature type="domain" description="EF-hand" evidence="3">
    <location>
        <begin position="70"/>
        <end position="105"/>
    </location>
</feature>
<dbReference type="PROSITE" id="PS50222">
    <property type="entry name" value="EF_HAND_2"/>
    <property type="match status" value="1"/>
</dbReference>
<organism evidence="4 5">
    <name type="scientific">Marilutibacter maris</name>
    <dbReference type="NCBI Taxonomy" id="1605891"/>
    <lineage>
        <taxon>Bacteria</taxon>
        <taxon>Pseudomonadati</taxon>
        <taxon>Pseudomonadota</taxon>
        <taxon>Gammaproteobacteria</taxon>
        <taxon>Lysobacterales</taxon>
        <taxon>Lysobacteraceae</taxon>
        <taxon>Marilutibacter</taxon>
    </lineage>
</organism>
<keyword evidence="5" id="KW-1185">Reference proteome</keyword>